<name>A0A1S2LNE3_9BACI</name>
<evidence type="ECO:0000256" key="2">
    <source>
        <dbReference type="ARBA" id="ARBA00023125"/>
    </source>
</evidence>
<dbReference type="InterPro" id="IPR009057">
    <property type="entry name" value="Homeodomain-like_sf"/>
</dbReference>
<proteinExistence type="predicted"/>
<organism evidence="5 6">
    <name type="scientific">Anaerobacillus arseniciselenatis</name>
    <dbReference type="NCBI Taxonomy" id="85682"/>
    <lineage>
        <taxon>Bacteria</taxon>
        <taxon>Bacillati</taxon>
        <taxon>Bacillota</taxon>
        <taxon>Bacilli</taxon>
        <taxon>Bacillales</taxon>
        <taxon>Bacillaceae</taxon>
        <taxon>Anaerobacillus</taxon>
    </lineage>
</organism>
<comment type="caution">
    <text evidence="5">The sequence shown here is derived from an EMBL/GenBank/DDBJ whole genome shotgun (WGS) entry which is preliminary data.</text>
</comment>
<dbReference type="PRINTS" id="PR00455">
    <property type="entry name" value="HTHTETR"/>
</dbReference>
<dbReference type="Gene3D" id="1.10.357.10">
    <property type="entry name" value="Tetracycline Repressor, domain 2"/>
    <property type="match status" value="1"/>
</dbReference>
<dbReference type="SUPFAM" id="SSF46689">
    <property type="entry name" value="Homeodomain-like"/>
    <property type="match status" value="1"/>
</dbReference>
<protein>
    <recommendedName>
        <fullName evidence="4">HTH tetR-type domain-containing protein</fullName>
    </recommendedName>
</protein>
<dbReference type="PROSITE" id="PS50977">
    <property type="entry name" value="HTH_TETR_2"/>
    <property type="match status" value="1"/>
</dbReference>
<dbReference type="PANTHER" id="PTHR43479:SF11">
    <property type="entry name" value="ACREF_ENVCD OPERON REPRESSOR-RELATED"/>
    <property type="match status" value="1"/>
</dbReference>
<evidence type="ECO:0000313" key="5">
    <source>
        <dbReference type="EMBL" id="OIJ14059.1"/>
    </source>
</evidence>
<evidence type="ECO:0000259" key="4">
    <source>
        <dbReference type="PROSITE" id="PS50977"/>
    </source>
</evidence>
<dbReference type="Proteomes" id="UP000180098">
    <property type="component" value="Unassembled WGS sequence"/>
</dbReference>
<dbReference type="InterPro" id="IPR050624">
    <property type="entry name" value="HTH-type_Tx_Regulator"/>
</dbReference>
<dbReference type="RefSeq" id="WP_071312754.1">
    <property type="nucleotide sequence ID" value="NZ_MLQQ01000010.1"/>
</dbReference>
<reference evidence="5 6" key="1">
    <citation type="submission" date="2016-10" db="EMBL/GenBank/DDBJ databases">
        <title>Draft genome sequences of four alkaliphilic bacteria belonging to the Anaerobacillus genus.</title>
        <authorList>
            <person name="Bassil N.M."/>
            <person name="Lloyd J.R."/>
        </authorList>
    </citation>
    <scope>NUCLEOTIDE SEQUENCE [LARGE SCALE GENOMIC DNA]</scope>
    <source>
        <strain evidence="5 6">DSM 15340</strain>
    </source>
</reference>
<dbReference type="InterPro" id="IPR001647">
    <property type="entry name" value="HTH_TetR"/>
</dbReference>
<evidence type="ECO:0000256" key="1">
    <source>
        <dbReference type="ARBA" id="ARBA00022491"/>
    </source>
</evidence>
<gene>
    <name evidence="5" type="ORF">BKP35_07605</name>
</gene>
<dbReference type="GO" id="GO:0003677">
    <property type="term" value="F:DNA binding"/>
    <property type="evidence" value="ECO:0007669"/>
    <property type="project" value="UniProtKB-UniRule"/>
</dbReference>
<evidence type="ECO:0000256" key="3">
    <source>
        <dbReference type="PROSITE-ProRule" id="PRU00335"/>
    </source>
</evidence>
<accession>A0A1S2LNE3</accession>
<dbReference type="EMBL" id="MLQQ01000010">
    <property type="protein sequence ID" value="OIJ14059.1"/>
    <property type="molecule type" value="Genomic_DNA"/>
</dbReference>
<dbReference type="PANTHER" id="PTHR43479">
    <property type="entry name" value="ACREF/ENVCD OPERON REPRESSOR-RELATED"/>
    <property type="match status" value="1"/>
</dbReference>
<dbReference type="OrthoDB" id="9815924at2"/>
<feature type="DNA-binding region" description="H-T-H motif" evidence="3">
    <location>
        <begin position="33"/>
        <end position="52"/>
    </location>
</feature>
<sequence length="188" mass="21848">MSPRKRASEELTKEMIIKEARSQFEKTDFQTVSMRNIAKNLGCSHGAIYYHFKNKADLFYTIIEQYFSKLNLLIDEVVEGSEADENKLQQVFFKFIEFGLNHQSQYELMFMLRNKEVDALAQKAANESYQKFANTVHSLSAQKLSVAEVWSIFLALHGFVSYYRGFVDRFEDAKAAAEVHVNFILKKM</sequence>
<evidence type="ECO:0000313" key="6">
    <source>
        <dbReference type="Proteomes" id="UP000180098"/>
    </source>
</evidence>
<dbReference type="AlphaFoldDB" id="A0A1S2LNE3"/>
<keyword evidence="6" id="KW-1185">Reference proteome</keyword>
<dbReference type="Pfam" id="PF00440">
    <property type="entry name" value="TetR_N"/>
    <property type="match status" value="1"/>
</dbReference>
<keyword evidence="2 3" id="KW-0238">DNA-binding</keyword>
<feature type="domain" description="HTH tetR-type" evidence="4">
    <location>
        <begin position="10"/>
        <end position="70"/>
    </location>
</feature>
<keyword evidence="1" id="KW-0678">Repressor</keyword>